<keyword evidence="7" id="KW-1185">Reference proteome</keyword>
<dbReference type="SUPFAM" id="SSF46689">
    <property type="entry name" value="Homeodomain-like"/>
    <property type="match status" value="1"/>
</dbReference>
<reference evidence="6 7" key="1">
    <citation type="submission" date="2018-01" db="EMBL/GenBank/DDBJ databases">
        <title>Genome sequence of a Cantenovulum-like bacteria.</title>
        <authorList>
            <person name="Tan W.R."/>
            <person name="Lau N.-S."/>
            <person name="Go F."/>
            <person name="Amirul A.-A.A."/>
        </authorList>
    </citation>
    <scope>NUCLEOTIDE SEQUENCE [LARGE SCALE GENOMIC DNA]</scope>
    <source>
        <strain evidence="6 7">CCB-QB4</strain>
    </source>
</reference>
<dbReference type="Gene3D" id="1.10.10.60">
    <property type="entry name" value="Homeodomain-like"/>
    <property type="match status" value="1"/>
</dbReference>
<feature type="DNA-binding region" description="H-T-H motif" evidence="4">
    <location>
        <begin position="31"/>
        <end position="50"/>
    </location>
</feature>
<evidence type="ECO:0000256" key="3">
    <source>
        <dbReference type="ARBA" id="ARBA00023163"/>
    </source>
</evidence>
<dbReference type="PANTHER" id="PTHR47506:SF10">
    <property type="entry name" value="TRANSCRIPTIONAL REGULATORY PROTEIN"/>
    <property type="match status" value="1"/>
</dbReference>
<dbReference type="Pfam" id="PF00440">
    <property type="entry name" value="TetR_N"/>
    <property type="match status" value="1"/>
</dbReference>
<evidence type="ECO:0000313" key="7">
    <source>
        <dbReference type="Proteomes" id="UP000244441"/>
    </source>
</evidence>
<dbReference type="SUPFAM" id="SSF48498">
    <property type="entry name" value="Tetracyclin repressor-like, C-terminal domain"/>
    <property type="match status" value="1"/>
</dbReference>
<keyword evidence="3" id="KW-0804">Transcription</keyword>
<keyword evidence="1" id="KW-0805">Transcription regulation</keyword>
<evidence type="ECO:0000256" key="1">
    <source>
        <dbReference type="ARBA" id="ARBA00023015"/>
    </source>
</evidence>
<dbReference type="EMBL" id="CP026604">
    <property type="protein sequence ID" value="AWB65809.1"/>
    <property type="molecule type" value="Genomic_DNA"/>
</dbReference>
<dbReference type="InterPro" id="IPR036271">
    <property type="entry name" value="Tet_transcr_reg_TetR-rel_C_sf"/>
</dbReference>
<dbReference type="AlphaFoldDB" id="A0A2S0VNP1"/>
<dbReference type="InterPro" id="IPR009057">
    <property type="entry name" value="Homeodomain-like_sf"/>
</dbReference>
<dbReference type="PROSITE" id="PS50977">
    <property type="entry name" value="HTH_TETR_2"/>
    <property type="match status" value="1"/>
</dbReference>
<keyword evidence="2 4" id="KW-0238">DNA-binding</keyword>
<dbReference type="KEGG" id="cate:C2869_04855"/>
<dbReference type="PANTHER" id="PTHR47506">
    <property type="entry name" value="TRANSCRIPTIONAL REGULATORY PROTEIN"/>
    <property type="match status" value="1"/>
</dbReference>
<accession>A0A2S0VNP1</accession>
<dbReference type="Proteomes" id="UP000244441">
    <property type="component" value="Chromosome"/>
</dbReference>
<organism evidence="6 7">
    <name type="scientific">Saccharobesus litoralis</name>
    <dbReference type="NCBI Taxonomy" id="2172099"/>
    <lineage>
        <taxon>Bacteria</taxon>
        <taxon>Pseudomonadati</taxon>
        <taxon>Pseudomonadota</taxon>
        <taxon>Gammaproteobacteria</taxon>
        <taxon>Alteromonadales</taxon>
        <taxon>Alteromonadaceae</taxon>
        <taxon>Saccharobesus</taxon>
    </lineage>
</organism>
<dbReference type="GO" id="GO:0003677">
    <property type="term" value="F:DNA binding"/>
    <property type="evidence" value="ECO:0007669"/>
    <property type="project" value="UniProtKB-UniRule"/>
</dbReference>
<dbReference type="Gene3D" id="1.10.357.10">
    <property type="entry name" value="Tetracycline Repressor, domain 2"/>
    <property type="match status" value="1"/>
</dbReference>
<dbReference type="InterPro" id="IPR001647">
    <property type="entry name" value="HTH_TetR"/>
</dbReference>
<proteinExistence type="predicted"/>
<evidence type="ECO:0000256" key="2">
    <source>
        <dbReference type="ARBA" id="ARBA00023125"/>
    </source>
</evidence>
<name>A0A2S0VNP1_9ALTE</name>
<evidence type="ECO:0000256" key="4">
    <source>
        <dbReference type="PROSITE-ProRule" id="PRU00335"/>
    </source>
</evidence>
<evidence type="ECO:0000313" key="6">
    <source>
        <dbReference type="EMBL" id="AWB65809.1"/>
    </source>
</evidence>
<evidence type="ECO:0000259" key="5">
    <source>
        <dbReference type="PROSITE" id="PS50977"/>
    </source>
</evidence>
<feature type="domain" description="HTH tetR-type" evidence="5">
    <location>
        <begin position="8"/>
        <end position="68"/>
    </location>
</feature>
<gene>
    <name evidence="6" type="ORF">C2869_04855</name>
</gene>
<sequence length="194" mass="22045">MQLARNKEYERKTVIKQSFNVFISKGYESTSLTDLTTATGLNKKSLYNEFGNKQALFLVVLDDFIQQEFNNTRPLLMAEPLSIANIQAFFSYLFEHFANSGCLMTLSLNEASCIPQEALMLINKSLSALEQAFSRNIMADLNLDQHEANLLARNLLALMQGYTSLSRSEPFRARNFEAINQFLKSLKKWPVGLV</sequence>
<protein>
    <recommendedName>
        <fullName evidence="5">HTH tetR-type domain-containing protein</fullName>
    </recommendedName>
</protein>